<dbReference type="InterPro" id="IPR011856">
    <property type="entry name" value="tRNA_endonuc-like_dom_sf"/>
</dbReference>
<organism evidence="1 2">
    <name type="scientific">Ancylobacter novellus</name>
    <name type="common">Thiobacillus novellus</name>
    <dbReference type="NCBI Taxonomy" id="921"/>
    <lineage>
        <taxon>Bacteria</taxon>
        <taxon>Pseudomonadati</taxon>
        <taxon>Pseudomonadota</taxon>
        <taxon>Alphaproteobacteria</taxon>
        <taxon>Hyphomicrobiales</taxon>
        <taxon>Xanthobacteraceae</taxon>
        <taxon>Ancylobacter</taxon>
    </lineage>
</organism>
<reference evidence="1 2" key="1">
    <citation type="submission" date="2017-08" db="EMBL/GenBank/DDBJ databases">
        <title>Infants hospitalized years apart are colonized by the same room-sourced microbial strains.</title>
        <authorList>
            <person name="Brooks B."/>
            <person name="Olm M.R."/>
            <person name="Firek B.A."/>
            <person name="Baker R."/>
            <person name="Thomas B.C."/>
            <person name="Morowitz M.J."/>
            <person name="Banfield J.F."/>
        </authorList>
    </citation>
    <scope>NUCLEOTIDE SEQUENCE [LARGE SCALE GENOMIC DNA]</scope>
    <source>
        <strain evidence="1">S2_005_001_R2_27</strain>
    </source>
</reference>
<dbReference type="AlphaFoldDB" id="A0A2W5T4N3"/>
<dbReference type="Proteomes" id="UP000248887">
    <property type="component" value="Unassembled WGS sequence"/>
</dbReference>
<evidence type="ECO:0008006" key="3">
    <source>
        <dbReference type="Google" id="ProtNLM"/>
    </source>
</evidence>
<proteinExistence type="predicted"/>
<sequence length="411" mass="45963">MSRQHATPLLLRHGEPTSPVKLTPLSIQAAEGTIRETDIQKLVHEHPSVLPLEEIDPNFKGAVSICRELRTPAGPIDNLLVTPAGLPVLVECKLWRNPEGRREVVGQILDYAKELSRWTQSDLQREANIRLGTTGNILLQKVREVAPEVDEIDFNDALSSNLRRGRFLLLIVGDGIREGVEAIAEYLQRHAGLHFSFGLVELPIFVLPDGARLVTPRVLARTVNIVRQVVAVPEGMAIADIVADDGNAETADPDLSELAAKRQHFWREFLAVLTLDDPEQRVPKPSRQGYISFIFPAPNGSSWLTVYREMKDNKVGVFLASTRDSAGEYAEQRLESEWSDIKPLLGGTAKIEAGSYNRPHISDSRIFGDLNRHETRQQAFAWLAERTNTFINVLRPRVRSAVDDYRAWDGS</sequence>
<evidence type="ECO:0000313" key="2">
    <source>
        <dbReference type="Proteomes" id="UP000248887"/>
    </source>
</evidence>
<protein>
    <recommendedName>
        <fullName evidence="3">DUF4268 domain-containing protein</fullName>
    </recommendedName>
</protein>
<dbReference type="Gene3D" id="3.40.1350.10">
    <property type="match status" value="1"/>
</dbReference>
<gene>
    <name evidence="1" type="ORF">DI549_13545</name>
</gene>
<comment type="caution">
    <text evidence="1">The sequence shown here is derived from an EMBL/GenBank/DDBJ whole genome shotgun (WGS) entry which is preliminary data.</text>
</comment>
<accession>A0A2W5T4N3</accession>
<name>A0A2W5T4N3_ANCNO</name>
<dbReference type="GO" id="GO:0003676">
    <property type="term" value="F:nucleic acid binding"/>
    <property type="evidence" value="ECO:0007669"/>
    <property type="project" value="InterPro"/>
</dbReference>
<evidence type="ECO:0000313" key="1">
    <source>
        <dbReference type="EMBL" id="PZQ81620.1"/>
    </source>
</evidence>
<dbReference type="EMBL" id="QFQD01000042">
    <property type="protein sequence ID" value="PZQ81620.1"/>
    <property type="molecule type" value="Genomic_DNA"/>
</dbReference>